<evidence type="ECO:0000313" key="4">
    <source>
        <dbReference type="Proteomes" id="UP000249177"/>
    </source>
</evidence>
<dbReference type="OrthoDB" id="9814399at2"/>
<sequence length="144" mass="16299">MKKSIVFSLVVFFTMIFNAQSQTVFGKWKTIDDETGQAKSIVEIYEKSGKIYGKIIDVLNPEKRKSLCTKCSGEDKNAPIMGLIIIKGLEKDGDEYNGGKILDPLKGEEYKCLIALDSKDKLKVRGFVGVSLFGRTQYWYRLKN</sequence>
<organism evidence="3 4">
    <name type="scientific">Flavobacterium aquariorum</name>
    <dbReference type="NCBI Taxonomy" id="2217670"/>
    <lineage>
        <taxon>Bacteria</taxon>
        <taxon>Pseudomonadati</taxon>
        <taxon>Bacteroidota</taxon>
        <taxon>Flavobacteriia</taxon>
        <taxon>Flavobacteriales</taxon>
        <taxon>Flavobacteriaceae</taxon>
        <taxon>Flavobacterium</taxon>
    </lineage>
</organism>
<dbReference type="Pfam" id="PF09917">
    <property type="entry name" value="DUF2147"/>
    <property type="match status" value="1"/>
</dbReference>
<evidence type="ECO:0000313" key="3">
    <source>
        <dbReference type="EMBL" id="PZX94628.1"/>
    </source>
</evidence>
<reference evidence="3 4" key="1">
    <citation type="submission" date="2018-06" db="EMBL/GenBank/DDBJ databases">
        <title>Flavobacterium sp IMCC34762, genome.</title>
        <authorList>
            <person name="Joung Y."/>
            <person name="Cho J."/>
            <person name="Song J."/>
        </authorList>
    </citation>
    <scope>NUCLEOTIDE SEQUENCE [LARGE SCALE GENOMIC DNA]</scope>
    <source>
        <strain evidence="3 4">IMCC34762</strain>
    </source>
</reference>
<dbReference type="InterPro" id="IPR019223">
    <property type="entry name" value="DUF2147"/>
</dbReference>
<gene>
    <name evidence="3" type="ORF">DOS84_03455</name>
</gene>
<protein>
    <submittedName>
        <fullName evidence="3">DUF2147 domain-containing protein</fullName>
    </submittedName>
</protein>
<evidence type="ECO:0000256" key="1">
    <source>
        <dbReference type="SAM" id="SignalP"/>
    </source>
</evidence>
<accession>A0A2W7TX47</accession>
<dbReference type="EMBL" id="QKXH01000002">
    <property type="protein sequence ID" value="PZX94628.1"/>
    <property type="molecule type" value="Genomic_DNA"/>
</dbReference>
<dbReference type="PANTHER" id="PTHR36919">
    <property type="entry name" value="BLR1215 PROTEIN"/>
    <property type="match status" value="1"/>
</dbReference>
<dbReference type="PANTHER" id="PTHR36919:SF3">
    <property type="entry name" value="BLL5882 PROTEIN"/>
    <property type="match status" value="1"/>
</dbReference>
<feature type="signal peptide" evidence="1">
    <location>
        <begin position="1"/>
        <end position="19"/>
    </location>
</feature>
<dbReference type="AlphaFoldDB" id="A0A2W7TX47"/>
<keyword evidence="4" id="KW-1185">Reference proteome</keyword>
<feature type="chain" id="PRO_5016103842" evidence="1">
    <location>
        <begin position="20"/>
        <end position="144"/>
    </location>
</feature>
<keyword evidence="1" id="KW-0732">Signal</keyword>
<comment type="caution">
    <text evidence="3">The sequence shown here is derived from an EMBL/GenBank/DDBJ whole genome shotgun (WGS) entry which is preliminary data.</text>
</comment>
<dbReference type="Proteomes" id="UP000249177">
    <property type="component" value="Unassembled WGS sequence"/>
</dbReference>
<feature type="domain" description="DUF2147" evidence="2">
    <location>
        <begin position="26"/>
        <end position="141"/>
    </location>
</feature>
<name>A0A2W7TX47_9FLAO</name>
<dbReference type="Gene3D" id="2.40.128.520">
    <property type="match status" value="1"/>
</dbReference>
<dbReference type="RefSeq" id="WP_111408726.1">
    <property type="nucleotide sequence ID" value="NZ_QKXH01000002.1"/>
</dbReference>
<proteinExistence type="predicted"/>
<evidence type="ECO:0000259" key="2">
    <source>
        <dbReference type="Pfam" id="PF09917"/>
    </source>
</evidence>